<evidence type="ECO:0000256" key="1">
    <source>
        <dbReference type="ARBA" id="ARBA00004123"/>
    </source>
</evidence>
<dbReference type="Gene3D" id="4.10.280.10">
    <property type="entry name" value="Helix-loop-helix DNA-binding domain"/>
    <property type="match status" value="1"/>
</dbReference>
<feature type="region of interest" description="Disordered" evidence="8">
    <location>
        <begin position="324"/>
        <end position="344"/>
    </location>
</feature>
<dbReference type="Proteomes" id="UP000694397">
    <property type="component" value="Chromosome 6"/>
</dbReference>
<reference evidence="10" key="2">
    <citation type="submission" date="2025-08" db="UniProtKB">
        <authorList>
            <consortium name="Ensembl"/>
        </authorList>
    </citation>
    <scope>IDENTIFICATION</scope>
</reference>
<keyword evidence="6" id="KW-0539">Nucleus</keyword>
<evidence type="ECO:0000256" key="7">
    <source>
        <dbReference type="ARBA" id="ARBA00040305"/>
    </source>
</evidence>
<evidence type="ECO:0000256" key="3">
    <source>
        <dbReference type="ARBA" id="ARBA00023125"/>
    </source>
</evidence>
<feature type="region of interest" description="Disordered" evidence="8">
    <location>
        <begin position="624"/>
        <end position="656"/>
    </location>
</feature>
<dbReference type="GO" id="GO:0046983">
    <property type="term" value="F:protein dimerization activity"/>
    <property type="evidence" value="ECO:0007669"/>
    <property type="project" value="InterPro"/>
</dbReference>
<comment type="subcellular location">
    <subcellularLocation>
        <location evidence="1">Nucleus</location>
    </subcellularLocation>
</comment>
<evidence type="ECO:0000259" key="9">
    <source>
        <dbReference type="PROSITE" id="PS50888"/>
    </source>
</evidence>
<dbReference type="Pfam" id="PF00010">
    <property type="entry name" value="HLH"/>
    <property type="match status" value="1"/>
</dbReference>
<dbReference type="OrthoDB" id="10034090at2759"/>
<gene>
    <name evidence="10" type="primary">TCF4</name>
</gene>
<dbReference type="GO" id="GO:0000785">
    <property type="term" value="C:chromatin"/>
    <property type="evidence" value="ECO:0007669"/>
    <property type="project" value="TreeGrafter"/>
</dbReference>
<feature type="compositionally biased region" description="Low complexity" evidence="8">
    <location>
        <begin position="457"/>
        <end position="469"/>
    </location>
</feature>
<feature type="compositionally biased region" description="Low complexity" evidence="8">
    <location>
        <begin position="325"/>
        <end position="336"/>
    </location>
</feature>
<name>A0A8C9SWT2_SCLFO</name>
<dbReference type="Ensembl" id="ENSSFOT00015045350.1">
    <property type="protein sequence ID" value="ENSSFOP00015041593.1"/>
    <property type="gene ID" value="ENSSFOG00015021047.2"/>
</dbReference>
<dbReference type="GO" id="GO:0005667">
    <property type="term" value="C:transcription regulator complex"/>
    <property type="evidence" value="ECO:0007669"/>
    <property type="project" value="TreeGrafter"/>
</dbReference>
<dbReference type="GO" id="GO:0000978">
    <property type="term" value="F:RNA polymerase II cis-regulatory region sequence-specific DNA binding"/>
    <property type="evidence" value="ECO:0007669"/>
    <property type="project" value="TreeGrafter"/>
</dbReference>
<protein>
    <recommendedName>
        <fullName evidence="7">Transcription factor 4</fullName>
    </recommendedName>
</protein>
<dbReference type="FunFam" id="4.10.280.10:FF:000001">
    <property type="entry name" value="Putative transcription factor 12"/>
    <property type="match status" value="1"/>
</dbReference>
<dbReference type="PANTHER" id="PTHR11793">
    <property type="entry name" value="BASIC HELIX-LOOP-HELIX TRANSCRIPTION FACTOR"/>
    <property type="match status" value="1"/>
</dbReference>
<feature type="compositionally biased region" description="Low complexity" evidence="8">
    <location>
        <begin position="201"/>
        <end position="221"/>
    </location>
</feature>
<feature type="compositionally biased region" description="Polar residues" evidence="8">
    <location>
        <begin position="245"/>
        <end position="257"/>
    </location>
</feature>
<evidence type="ECO:0000313" key="11">
    <source>
        <dbReference type="Proteomes" id="UP000694397"/>
    </source>
</evidence>
<feature type="compositionally biased region" description="Basic and acidic residues" evidence="8">
    <location>
        <begin position="544"/>
        <end position="556"/>
    </location>
</feature>
<dbReference type="InterPro" id="IPR051098">
    <property type="entry name" value="NeuroDiff_E-box_TFs"/>
</dbReference>
<dbReference type="SUPFAM" id="SSF47459">
    <property type="entry name" value="HLH, helix-loop-helix DNA-binding domain"/>
    <property type="match status" value="1"/>
</dbReference>
<evidence type="ECO:0000256" key="8">
    <source>
        <dbReference type="SAM" id="MobiDB-lite"/>
    </source>
</evidence>
<dbReference type="GO" id="GO:0005634">
    <property type="term" value="C:nucleus"/>
    <property type="evidence" value="ECO:0007669"/>
    <property type="project" value="UniProtKB-SubCell"/>
</dbReference>
<keyword evidence="11" id="KW-1185">Reference proteome</keyword>
<keyword evidence="3" id="KW-0238">DNA-binding</keyword>
<dbReference type="CDD" id="cd18945">
    <property type="entry name" value="bHLH_E-protein_TCF4_E2-2"/>
    <property type="match status" value="1"/>
</dbReference>
<dbReference type="InterPro" id="IPR011598">
    <property type="entry name" value="bHLH_dom"/>
</dbReference>
<dbReference type="SMART" id="SM00353">
    <property type="entry name" value="HLH"/>
    <property type="match status" value="1"/>
</dbReference>
<reference evidence="10" key="3">
    <citation type="submission" date="2025-09" db="UniProtKB">
        <authorList>
            <consortium name="Ensembl"/>
        </authorList>
    </citation>
    <scope>IDENTIFICATION</scope>
</reference>
<keyword evidence="5" id="KW-0804">Transcription</keyword>
<feature type="compositionally biased region" description="Basic and acidic residues" evidence="8">
    <location>
        <begin position="516"/>
        <end position="532"/>
    </location>
</feature>
<dbReference type="PROSITE" id="PS50888">
    <property type="entry name" value="BHLH"/>
    <property type="match status" value="1"/>
</dbReference>
<evidence type="ECO:0000256" key="4">
    <source>
        <dbReference type="ARBA" id="ARBA00023159"/>
    </source>
</evidence>
<keyword evidence="2" id="KW-0805">Transcription regulation</keyword>
<dbReference type="PANTHER" id="PTHR11793:SF10">
    <property type="entry name" value="TRANSCRIPTION FACTOR 4"/>
    <property type="match status" value="1"/>
</dbReference>
<feature type="domain" description="BHLH" evidence="9">
    <location>
        <begin position="553"/>
        <end position="606"/>
    </location>
</feature>
<dbReference type="InterPro" id="IPR036638">
    <property type="entry name" value="HLH_DNA-bd_sf"/>
</dbReference>
<feature type="region of interest" description="Disordered" evidence="8">
    <location>
        <begin position="136"/>
        <end position="169"/>
    </location>
</feature>
<sequence length="656" mass="70218">MFLGLCDFAKMHHQQRMAALGTDKELSDLLDFSAMFSPPVSSGKNGPTSLGSGHFTGSSMWISLLYESHRETNYMDGSQYPHMTNRDMGSHDDISPPYVNSRLVGKTERTSYSYGRDSNLHECHQGSLLGAEMGMGSPGAVSPTKPGSQYYQHYGANPRRRPLHGDSMGELQTSAAHTPLSLPPSFVYAPSATTADYNRDSPGYPSSKPSSSTFPSSFFMPDGHHSADPWSSSSGMSQPGYSGMLGNSSHGPQSSSYCGLHPHERLVSVSSVMVDINVGSPTIACRPVPSLSVSANRSTGGAGSSSQTGDALGKALASIYSPDHTNNSFSSNPSTPVGSPPSLTAASTAVWSRNGGQGPSSPSYEAPLHSLQSRIEDRLERLDDAIHVLRSHAVGPSTGMPSGHSEIHGLIGPSHNGAMSGLGTGYGTGLLSTNRHSIMVGAHREDGVGLRSSHPIVPNQVPVPQLPVQSATSPDLSQPPDPYRALSTGLQGQSTSSVSSEIKSEDEGDENLQDAKSLEGKKEDNDSKDLKPIDSNNDDEDLSPEQKIERERERRMANNARERLRVRDINEAFKELGRMVQLHLKSDKPQTKLLILHQAVAVILSLEQQVRERNLNPKAACLKRREEEKVSSDGPPLSLAGAHHSMGDGTNPMGQM</sequence>
<keyword evidence="4" id="KW-0010">Activator</keyword>
<reference evidence="10 11" key="1">
    <citation type="submission" date="2019-04" db="EMBL/GenBank/DDBJ databases">
        <authorList>
            <consortium name="Wellcome Sanger Institute Data Sharing"/>
        </authorList>
    </citation>
    <scope>NUCLEOTIDE SEQUENCE [LARGE SCALE GENOMIC DNA]</scope>
</reference>
<dbReference type="GeneTree" id="ENSGT00940000159129"/>
<proteinExistence type="predicted"/>
<organism evidence="10 11">
    <name type="scientific">Scleropages formosus</name>
    <name type="common">Asian bonytongue</name>
    <name type="synonym">Osteoglossum formosum</name>
    <dbReference type="NCBI Taxonomy" id="113540"/>
    <lineage>
        <taxon>Eukaryota</taxon>
        <taxon>Metazoa</taxon>
        <taxon>Chordata</taxon>
        <taxon>Craniata</taxon>
        <taxon>Vertebrata</taxon>
        <taxon>Euteleostomi</taxon>
        <taxon>Actinopterygii</taxon>
        <taxon>Neopterygii</taxon>
        <taxon>Teleostei</taxon>
        <taxon>Osteoglossocephala</taxon>
        <taxon>Osteoglossomorpha</taxon>
        <taxon>Osteoglossiformes</taxon>
        <taxon>Osteoglossidae</taxon>
        <taxon>Scleropages</taxon>
    </lineage>
</organism>
<feature type="region of interest" description="Disordered" evidence="8">
    <location>
        <begin position="449"/>
        <end position="556"/>
    </location>
</feature>
<evidence type="ECO:0000256" key="6">
    <source>
        <dbReference type="ARBA" id="ARBA00023242"/>
    </source>
</evidence>
<feature type="region of interest" description="Disordered" evidence="8">
    <location>
        <begin position="285"/>
        <end position="310"/>
    </location>
</feature>
<feature type="region of interest" description="Disordered" evidence="8">
    <location>
        <begin position="198"/>
        <end position="257"/>
    </location>
</feature>
<feature type="compositionally biased region" description="Low complexity" evidence="8">
    <location>
        <begin position="231"/>
        <end position="242"/>
    </location>
</feature>
<dbReference type="GO" id="GO:0000981">
    <property type="term" value="F:DNA-binding transcription factor activity, RNA polymerase II-specific"/>
    <property type="evidence" value="ECO:0007669"/>
    <property type="project" value="TreeGrafter"/>
</dbReference>
<feature type="region of interest" description="Disordered" evidence="8">
    <location>
        <begin position="393"/>
        <end position="412"/>
    </location>
</feature>
<dbReference type="AlphaFoldDB" id="A0A8C9SWT2"/>
<evidence type="ECO:0000256" key="5">
    <source>
        <dbReference type="ARBA" id="ARBA00023163"/>
    </source>
</evidence>
<evidence type="ECO:0000256" key="2">
    <source>
        <dbReference type="ARBA" id="ARBA00023015"/>
    </source>
</evidence>
<accession>A0A8C9SWT2</accession>
<evidence type="ECO:0000313" key="10">
    <source>
        <dbReference type="Ensembl" id="ENSSFOP00015041593.1"/>
    </source>
</evidence>